<accession>A0A1H7HRI3</accession>
<evidence type="ECO:0000256" key="5">
    <source>
        <dbReference type="ARBA" id="ARBA00023004"/>
    </source>
</evidence>
<proteinExistence type="predicted"/>
<feature type="domain" description="Cytochrome c" evidence="8">
    <location>
        <begin position="22"/>
        <end position="106"/>
    </location>
</feature>
<organism evidence="9 10">
    <name type="scientific">Atopomonas hussainii</name>
    <dbReference type="NCBI Taxonomy" id="1429083"/>
    <lineage>
        <taxon>Bacteria</taxon>
        <taxon>Pseudomonadati</taxon>
        <taxon>Pseudomonadota</taxon>
        <taxon>Gammaproteobacteria</taxon>
        <taxon>Pseudomonadales</taxon>
        <taxon>Pseudomonadaceae</taxon>
        <taxon>Atopomonas</taxon>
    </lineage>
</organism>
<name>A0A1H7HRI3_9GAMM</name>
<protein>
    <submittedName>
        <fullName evidence="9">Cytochrome C oxidase, cbb3-type, subunit III</fullName>
    </submittedName>
</protein>
<evidence type="ECO:0000256" key="2">
    <source>
        <dbReference type="ARBA" id="ARBA00022617"/>
    </source>
</evidence>
<keyword evidence="10" id="KW-1185">Reference proteome</keyword>
<dbReference type="RefSeq" id="WP_074865177.1">
    <property type="nucleotide sequence ID" value="NZ_FOAS01000003.1"/>
</dbReference>
<evidence type="ECO:0000256" key="3">
    <source>
        <dbReference type="ARBA" id="ARBA00022723"/>
    </source>
</evidence>
<dbReference type="SUPFAM" id="SSF46626">
    <property type="entry name" value="Cytochrome c"/>
    <property type="match status" value="1"/>
</dbReference>
<dbReference type="GO" id="GO:0005506">
    <property type="term" value="F:iron ion binding"/>
    <property type="evidence" value="ECO:0007669"/>
    <property type="project" value="InterPro"/>
</dbReference>
<dbReference type="AlphaFoldDB" id="A0A1H7HRI3"/>
<keyword evidence="7" id="KW-0732">Signal</keyword>
<gene>
    <name evidence="9" type="ORF">SAMN05216214_10372</name>
</gene>
<dbReference type="InterPro" id="IPR008168">
    <property type="entry name" value="Cyt_C_IC"/>
</dbReference>
<keyword evidence="4" id="KW-0249">Electron transport</keyword>
<dbReference type="EMBL" id="FOAS01000003">
    <property type="protein sequence ID" value="SEK52966.1"/>
    <property type="molecule type" value="Genomic_DNA"/>
</dbReference>
<keyword evidence="1" id="KW-0813">Transport</keyword>
<dbReference type="InterPro" id="IPR009056">
    <property type="entry name" value="Cyt_c-like_dom"/>
</dbReference>
<dbReference type="PRINTS" id="PR00605">
    <property type="entry name" value="CYTCHROMECIC"/>
</dbReference>
<dbReference type="PROSITE" id="PS51007">
    <property type="entry name" value="CYTC"/>
    <property type="match status" value="1"/>
</dbReference>
<evidence type="ECO:0000256" key="6">
    <source>
        <dbReference type="PROSITE-ProRule" id="PRU00433"/>
    </source>
</evidence>
<dbReference type="Proteomes" id="UP000185766">
    <property type="component" value="Unassembled WGS sequence"/>
</dbReference>
<reference evidence="9 10" key="1">
    <citation type="submission" date="2016-10" db="EMBL/GenBank/DDBJ databases">
        <authorList>
            <person name="de Groot N.N."/>
        </authorList>
    </citation>
    <scope>NUCLEOTIDE SEQUENCE [LARGE SCALE GENOMIC DNA]</scope>
    <source>
        <strain evidence="9 10">JCM 19513</strain>
    </source>
</reference>
<sequence length="108" mass="11951">MKNKHIYFALFIAMTLGTAANAETPLGKELYSEHCSKCHGDNGKARTLRGWLFFAQNLSKASWQSRESDDELAAAIRRGPGAMPAYEGTLTDAEIDQLVAHIRTLKQP</sequence>
<dbReference type="Pfam" id="PF13442">
    <property type="entry name" value="Cytochrome_CBB3"/>
    <property type="match status" value="1"/>
</dbReference>
<evidence type="ECO:0000313" key="9">
    <source>
        <dbReference type="EMBL" id="SEK52966.1"/>
    </source>
</evidence>
<keyword evidence="3 6" id="KW-0479">Metal-binding</keyword>
<feature type="signal peptide" evidence="7">
    <location>
        <begin position="1"/>
        <end position="22"/>
    </location>
</feature>
<keyword evidence="2 6" id="KW-0349">Heme</keyword>
<dbReference type="GO" id="GO:0020037">
    <property type="term" value="F:heme binding"/>
    <property type="evidence" value="ECO:0007669"/>
    <property type="project" value="InterPro"/>
</dbReference>
<dbReference type="InterPro" id="IPR036909">
    <property type="entry name" value="Cyt_c-like_dom_sf"/>
</dbReference>
<evidence type="ECO:0000256" key="1">
    <source>
        <dbReference type="ARBA" id="ARBA00022448"/>
    </source>
</evidence>
<evidence type="ECO:0000313" key="10">
    <source>
        <dbReference type="Proteomes" id="UP000185766"/>
    </source>
</evidence>
<dbReference type="GO" id="GO:0009055">
    <property type="term" value="F:electron transfer activity"/>
    <property type="evidence" value="ECO:0007669"/>
    <property type="project" value="InterPro"/>
</dbReference>
<evidence type="ECO:0000256" key="7">
    <source>
        <dbReference type="SAM" id="SignalP"/>
    </source>
</evidence>
<keyword evidence="5 6" id="KW-0408">Iron</keyword>
<dbReference type="Gene3D" id="1.10.760.10">
    <property type="entry name" value="Cytochrome c-like domain"/>
    <property type="match status" value="1"/>
</dbReference>
<evidence type="ECO:0000259" key="8">
    <source>
        <dbReference type="PROSITE" id="PS51007"/>
    </source>
</evidence>
<feature type="chain" id="PRO_5010281979" evidence="7">
    <location>
        <begin position="23"/>
        <end position="108"/>
    </location>
</feature>
<evidence type="ECO:0000256" key="4">
    <source>
        <dbReference type="ARBA" id="ARBA00022982"/>
    </source>
</evidence>